<dbReference type="eggNOG" id="ENOG502TIHQ">
    <property type="taxonomic scope" value="Eukaryota"/>
</dbReference>
<dbReference type="InParanoid" id="G0P8W5"/>
<accession>G0P8W5</accession>
<dbReference type="Proteomes" id="UP000008068">
    <property type="component" value="Unassembled WGS sequence"/>
</dbReference>
<dbReference type="OMA" id="QITHARI"/>
<gene>
    <name evidence="1" type="ORF">CAEBREN_20562</name>
</gene>
<dbReference type="FunCoup" id="G0P8W5">
    <property type="interactions" value="1937"/>
</dbReference>
<dbReference type="OrthoDB" id="5870198at2759"/>
<dbReference type="HOGENOM" id="CLU_091819_0_0_1"/>
<keyword evidence="2" id="KW-1185">Reference proteome</keyword>
<dbReference type="AlphaFoldDB" id="G0P8W5"/>
<evidence type="ECO:0000313" key="2">
    <source>
        <dbReference type="Proteomes" id="UP000008068"/>
    </source>
</evidence>
<protein>
    <submittedName>
        <fullName evidence="1">Uncharacterized protein</fullName>
    </submittedName>
</protein>
<evidence type="ECO:0000313" key="1">
    <source>
        <dbReference type="EMBL" id="EGT48046.1"/>
    </source>
</evidence>
<dbReference type="EMBL" id="GL380139">
    <property type="protein sequence ID" value="EGT48046.1"/>
    <property type="molecule type" value="Genomic_DNA"/>
</dbReference>
<sequence length="223" mass="25880">MLKNHVLIGFFVIIFFTKSFVFSAPVKMTIEFHRNDGECGKYIKRGMDFLEIKYARLLQYIGGKEDNVQQIAGNVVCRPVKFEGVKMDFKCDGQKGTEKMKYNLILAVTAKKQMLSGQINYRYNDTSMGLFKNKYLDVDKLDSEVFQPDQHISIKRIDIRGLKSVNLKMDFGDCQGEYPKRLIADHGIYMSSARSGIPYWWTRAYFDPVQMGEAMGWWDKLQD</sequence>
<dbReference type="STRING" id="135651.G0P8W5"/>
<reference evidence="2" key="1">
    <citation type="submission" date="2011-07" db="EMBL/GenBank/DDBJ databases">
        <authorList>
            <consortium name="Caenorhabditis brenneri Sequencing and Analysis Consortium"/>
            <person name="Wilson R.K."/>
        </authorList>
    </citation>
    <scope>NUCLEOTIDE SEQUENCE [LARGE SCALE GENOMIC DNA]</scope>
    <source>
        <strain evidence="2">PB2801</strain>
    </source>
</reference>
<name>G0P8W5_CAEBE</name>
<organism evidence="2">
    <name type="scientific">Caenorhabditis brenneri</name>
    <name type="common">Nematode worm</name>
    <dbReference type="NCBI Taxonomy" id="135651"/>
    <lineage>
        <taxon>Eukaryota</taxon>
        <taxon>Metazoa</taxon>
        <taxon>Ecdysozoa</taxon>
        <taxon>Nematoda</taxon>
        <taxon>Chromadorea</taxon>
        <taxon>Rhabditida</taxon>
        <taxon>Rhabditina</taxon>
        <taxon>Rhabditomorpha</taxon>
        <taxon>Rhabditoidea</taxon>
        <taxon>Rhabditidae</taxon>
        <taxon>Peloderinae</taxon>
        <taxon>Caenorhabditis</taxon>
    </lineage>
</organism>
<proteinExistence type="predicted"/>